<reference evidence="4 5" key="1">
    <citation type="submission" date="2010-05" db="EMBL/GenBank/DDBJ databases">
        <title>The Genome Sequence of Thecamonas trahens ATCC 50062.</title>
        <authorList>
            <consortium name="The Broad Institute Genome Sequencing Platform"/>
            <person name="Russ C."/>
            <person name="Cuomo C."/>
            <person name="Shea T."/>
            <person name="Young S.K."/>
            <person name="Zeng Q."/>
            <person name="Koehrsen M."/>
            <person name="Haas B."/>
            <person name="Borodovsky M."/>
            <person name="Guigo R."/>
            <person name="Alvarado L."/>
            <person name="Berlin A."/>
            <person name="Bochicchio J."/>
            <person name="Borenstein D."/>
            <person name="Chapman S."/>
            <person name="Chen Z."/>
            <person name="Freedman E."/>
            <person name="Gellesch M."/>
            <person name="Goldberg J."/>
            <person name="Griggs A."/>
            <person name="Gujja S."/>
            <person name="Heilman E."/>
            <person name="Heiman D."/>
            <person name="Hepburn T."/>
            <person name="Howarth C."/>
            <person name="Jen D."/>
            <person name="Larson L."/>
            <person name="Mehta T."/>
            <person name="Park D."/>
            <person name="Pearson M."/>
            <person name="Roberts A."/>
            <person name="Saif S."/>
            <person name="Shenoy N."/>
            <person name="Sisk P."/>
            <person name="Stolte C."/>
            <person name="Sykes S."/>
            <person name="Thomson T."/>
            <person name="Walk T."/>
            <person name="White J."/>
            <person name="Yandava C."/>
            <person name="Burger G."/>
            <person name="Gray M.W."/>
            <person name="Holland P.W.H."/>
            <person name="King N."/>
            <person name="Lang F.B.F."/>
            <person name="Roger A.J."/>
            <person name="Ruiz-Trillo I."/>
            <person name="Lander E."/>
            <person name="Nusbaum C."/>
        </authorList>
    </citation>
    <scope>NUCLEOTIDE SEQUENCE [LARGE SCALE GENOMIC DNA]</scope>
    <source>
        <strain evidence="4 5">ATCC 50062</strain>
    </source>
</reference>
<evidence type="ECO:0000313" key="4">
    <source>
        <dbReference type="EMBL" id="KNC49851.1"/>
    </source>
</evidence>
<keyword evidence="1" id="KW-0175">Coiled coil</keyword>
<dbReference type="RefSeq" id="XP_013757338.1">
    <property type="nucleotide sequence ID" value="XM_013901884.1"/>
</dbReference>
<organism evidence="4 5">
    <name type="scientific">Thecamonas trahens ATCC 50062</name>
    <dbReference type="NCBI Taxonomy" id="461836"/>
    <lineage>
        <taxon>Eukaryota</taxon>
        <taxon>Apusozoa</taxon>
        <taxon>Apusomonadida</taxon>
        <taxon>Apusomonadidae</taxon>
        <taxon>Thecamonas</taxon>
    </lineage>
</organism>
<feature type="domain" description="PARP catalytic" evidence="3">
    <location>
        <begin position="581"/>
        <end position="678"/>
    </location>
</feature>
<feature type="region of interest" description="Disordered" evidence="2">
    <location>
        <begin position="742"/>
        <end position="766"/>
    </location>
</feature>
<dbReference type="Pfam" id="PF00644">
    <property type="entry name" value="PARP"/>
    <property type="match status" value="1"/>
</dbReference>
<feature type="coiled-coil region" evidence="1">
    <location>
        <begin position="483"/>
        <end position="519"/>
    </location>
</feature>
<feature type="compositionally biased region" description="Basic residues" evidence="2">
    <location>
        <begin position="747"/>
        <end position="766"/>
    </location>
</feature>
<feature type="coiled-coil region" evidence="1">
    <location>
        <begin position="420"/>
        <end position="458"/>
    </location>
</feature>
<dbReference type="Gene3D" id="3.90.228.10">
    <property type="match status" value="1"/>
</dbReference>
<accession>A0A0L0DCL3</accession>
<proteinExistence type="predicted"/>
<dbReference type="AlphaFoldDB" id="A0A0L0DCL3"/>
<dbReference type="InterPro" id="IPR012317">
    <property type="entry name" value="Poly(ADP-ribose)pol_cat_dom"/>
</dbReference>
<dbReference type="eggNOG" id="ENOG502S0P0">
    <property type="taxonomic scope" value="Eukaryota"/>
</dbReference>
<dbReference type="Proteomes" id="UP000054408">
    <property type="component" value="Unassembled WGS sequence"/>
</dbReference>
<evidence type="ECO:0000259" key="3">
    <source>
        <dbReference type="Pfam" id="PF00644"/>
    </source>
</evidence>
<sequence>MLSVYLDAEGVSREQTLVEVNLSPLPSVDDVLDAAEAVMGRRVLVGYVFNRQQPIRAMHTLSFDDAPSRPHLTSADDQISSISLAPRIAWSDTWLIIAPADAHRRARLSPCPVYLILYWICCLVCVVGIDGANGTAALVVVLHPSWELVDPQQVRLQAAGGGGAAQAARFAVEVVRSGTVPLLTASIDVDLELATTLDEFSPGSAWKLFEDQVASALGLDAVVVKAPNGATLRQMEKLQPGLRYAVSRRPVVVDLTAASWSESDSYSDDDRDLFVCRAPRTVTTLRRLCVEMVASDSQRWPEEVLQREFASNERCLQLVQDHRAAFCNDDDVVCVAGPSGGGASCEAAAVFSASSQDALSQFSAGMDELLAPTRATGAVFHVGADSQVDLDAAFARSLWEAEQDLMRKAQEQEAADAAFARQLAAQVAEAEADVAAAAADAELARKIARKERERLVAQEAASLKLARELERDEARRASQETRVANDAAIARELAAELEAAEKERRAREAQRRKQDADARLAARLAVEEAQRAAAAARRGEVVPSAHSFTLDSSMQDLRDTGILAALRSISFPPGSTLEMVIRPELLKRFRQRRRAYEAAYGDARAQPVVAFHGTSQNAAGGITEKGFLMPGTVGARNGAMYGRGIYASPELNFACKYSRGAVLVAVCLLGNAVVIDNKAQVSRKGCISGYDSHVSADMKQYVFFNVSQILPCFVLRSGSNGASFGGSGVVADTPSFLSTATRNSHLSTKRNARASRKRQKRNLPHR</sequence>
<dbReference type="SUPFAM" id="SSF56399">
    <property type="entry name" value="ADP-ribosylation"/>
    <property type="match status" value="1"/>
</dbReference>
<dbReference type="EMBL" id="GL349458">
    <property type="protein sequence ID" value="KNC49851.1"/>
    <property type="molecule type" value="Genomic_DNA"/>
</dbReference>
<dbReference type="GeneID" id="25565379"/>
<dbReference type="GO" id="GO:0003950">
    <property type="term" value="F:NAD+ poly-ADP-ribosyltransferase activity"/>
    <property type="evidence" value="ECO:0007669"/>
    <property type="project" value="InterPro"/>
</dbReference>
<keyword evidence="5" id="KW-1185">Reference proteome</keyword>
<gene>
    <name evidence="4" type="ORF">AMSG_06140</name>
</gene>
<protein>
    <recommendedName>
        <fullName evidence="3">PARP catalytic domain-containing protein</fullName>
    </recommendedName>
</protein>
<name>A0A0L0DCL3_THETB</name>
<evidence type="ECO:0000256" key="1">
    <source>
        <dbReference type="SAM" id="Coils"/>
    </source>
</evidence>
<evidence type="ECO:0000313" key="5">
    <source>
        <dbReference type="Proteomes" id="UP000054408"/>
    </source>
</evidence>
<evidence type="ECO:0000256" key="2">
    <source>
        <dbReference type="SAM" id="MobiDB-lite"/>
    </source>
</evidence>
<dbReference type="OrthoDB" id="10256774at2759"/>